<dbReference type="InterPro" id="IPR023393">
    <property type="entry name" value="START-like_dom_sf"/>
</dbReference>
<reference evidence="1" key="1">
    <citation type="submission" date="2023-05" db="EMBL/GenBank/DDBJ databases">
        <title>Nepenthes gracilis genome sequencing.</title>
        <authorList>
            <person name="Fukushima K."/>
        </authorList>
    </citation>
    <scope>NUCLEOTIDE SEQUENCE</scope>
    <source>
        <strain evidence="1">SING2019-196</strain>
    </source>
</reference>
<accession>A0AAD3TJX0</accession>
<sequence>MCNRPGSVVQGFVPCNRDLFSKLLPDSIESVEFVQGDRDAVGCVRALKEVVAVEAQNLEQPSCGGCAFDLRVVYGGYHSWLD</sequence>
<evidence type="ECO:0000313" key="1">
    <source>
        <dbReference type="EMBL" id="GMH30880.1"/>
    </source>
</evidence>
<dbReference type="EMBL" id="BSYO01000039">
    <property type="protein sequence ID" value="GMH30880.1"/>
    <property type="molecule type" value="Genomic_DNA"/>
</dbReference>
<gene>
    <name evidence="1" type="ORF">Nepgr_032723</name>
</gene>
<dbReference type="Proteomes" id="UP001279734">
    <property type="component" value="Unassembled WGS sequence"/>
</dbReference>
<evidence type="ECO:0000313" key="2">
    <source>
        <dbReference type="Proteomes" id="UP001279734"/>
    </source>
</evidence>
<proteinExistence type="predicted"/>
<dbReference type="Gene3D" id="3.30.530.20">
    <property type="match status" value="1"/>
</dbReference>
<name>A0AAD3TJX0_NEPGR</name>
<keyword evidence="2" id="KW-1185">Reference proteome</keyword>
<comment type="caution">
    <text evidence="1">The sequence shown here is derived from an EMBL/GenBank/DDBJ whole genome shotgun (WGS) entry which is preliminary data.</text>
</comment>
<organism evidence="1 2">
    <name type="scientific">Nepenthes gracilis</name>
    <name type="common">Slender pitcher plant</name>
    <dbReference type="NCBI Taxonomy" id="150966"/>
    <lineage>
        <taxon>Eukaryota</taxon>
        <taxon>Viridiplantae</taxon>
        <taxon>Streptophyta</taxon>
        <taxon>Embryophyta</taxon>
        <taxon>Tracheophyta</taxon>
        <taxon>Spermatophyta</taxon>
        <taxon>Magnoliopsida</taxon>
        <taxon>eudicotyledons</taxon>
        <taxon>Gunneridae</taxon>
        <taxon>Pentapetalae</taxon>
        <taxon>Caryophyllales</taxon>
        <taxon>Nepenthaceae</taxon>
        <taxon>Nepenthes</taxon>
    </lineage>
</organism>
<dbReference type="AlphaFoldDB" id="A0AAD3TJX0"/>
<protein>
    <submittedName>
        <fullName evidence="1">Uncharacterized protein</fullName>
    </submittedName>
</protein>